<feature type="non-terminal residue" evidence="2">
    <location>
        <position position="1"/>
    </location>
</feature>
<sequence length="225" mass="24176">FTAPMWAMLMLIGIAIPLFQEGIDFNALLHLSPSVYWRAQDEEQVVRLFAATMAVLLLPKVLGYLAMLLDPVDRRGCGGAIRAFVSMLVETVLAALMAPVVMYVQSRGVAEVLSGRDSGWDAQQRDDGGISWLALIRGYGGLGVFGAFMGVLAWAVSPSLAAWMAPVVIGMVLAIPVVALTSSRGPGAFLHRLGLLDIPEENIPPPVLVRAAQLRREAAEPPPLY</sequence>
<dbReference type="Proteomes" id="UP000297445">
    <property type="component" value="Unassembled WGS sequence"/>
</dbReference>
<feature type="transmembrane region" description="Helical" evidence="1">
    <location>
        <begin position="48"/>
        <end position="69"/>
    </location>
</feature>
<evidence type="ECO:0000313" key="2">
    <source>
        <dbReference type="EMBL" id="TEU24911.1"/>
    </source>
</evidence>
<feature type="transmembrane region" description="Helical" evidence="1">
    <location>
        <begin position="6"/>
        <end position="27"/>
    </location>
</feature>
<accession>A0A5E9PAG3</accession>
<organism evidence="2 3">
    <name type="scientific">Acinetobacter seifertii</name>
    <dbReference type="NCBI Taxonomy" id="1530123"/>
    <lineage>
        <taxon>Bacteria</taxon>
        <taxon>Pseudomonadati</taxon>
        <taxon>Pseudomonadota</taxon>
        <taxon>Gammaproteobacteria</taxon>
        <taxon>Moraxellales</taxon>
        <taxon>Moraxellaceae</taxon>
        <taxon>Acinetobacter</taxon>
        <taxon>Acinetobacter calcoaceticus/baumannii complex</taxon>
    </lineage>
</organism>
<protein>
    <submittedName>
        <fullName evidence="2">Glucan biosynthesis glucosyltransferase H</fullName>
    </submittedName>
</protein>
<feature type="transmembrane region" description="Helical" evidence="1">
    <location>
        <begin position="162"/>
        <end position="182"/>
    </location>
</feature>
<dbReference type="AlphaFoldDB" id="A0A5E9PAG3"/>
<keyword evidence="1" id="KW-0472">Membrane</keyword>
<gene>
    <name evidence="2" type="ORF">E2R16_18505</name>
</gene>
<feature type="transmembrane region" description="Helical" evidence="1">
    <location>
        <begin position="81"/>
        <end position="104"/>
    </location>
</feature>
<dbReference type="RefSeq" id="WP_213074424.1">
    <property type="nucleotide sequence ID" value="NZ_SNSA01000021.1"/>
</dbReference>
<dbReference type="EMBL" id="SNSA01000021">
    <property type="protein sequence ID" value="TEU24911.1"/>
    <property type="molecule type" value="Genomic_DNA"/>
</dbReference>
<proteinExistence type="predicted"/>
<keyword evidence="1" id="KW-0812">Transmembrane</keyword>
<evidence type="ECO:0000256" key="1">
    <source>
        <dbReference type="SAM" id="Phobius"/>
    </source>
</evidence>
<dbReference type="GO" id="GO:0016740">
    <property type="term" value="F:transferase activity"/>
    <property type="evidence" value="ECO:0007669"/>
    <property type="project" value="UniProtKB-KW"/>
</dbReference>
<reference evidence="2 3" key="1">
    <citation type="submission" date="2019-03" db="EMBL/GenBank/DDBJ databases">
        <title>Draft genome sequence of an environmental Acinetobacter seifertii from Brazil.</title>
        <authorList>
            <person name="Furlan J.P.R."/>
            <person name="Stehling E.G."/>
        </authorList>
    </citation>
    <scope>NUCLEOTIDE SEQUENCE [LARGE SCALE GENOMIC DNA]</scope>
    <source>
        <strain evidence="2 3">SAb133</strain>
    </source>
</reference>
<keyword evidence="1" id="KW-1133">Transmembrane helix</keyword>
<evidence type="ECO:0000313" key="3">
    <source>
        <dbReference type="Proteomes" id="UP000297445"/>
    </source>
</evidence>
<keyword evidence="2" id="KW-0808">Transferase</keyword>
<name>A0A5E9PAG3_9GAMM</name>
<comment type="caution">
    <text evidence="2">The sequence shown here is derived from an EMBL/GenBank/DDBJ whole genome shotgun (WGS) entry which is preliminary data.</text>
</comment>
<feature type="transmembrane region" description="Helical" evidence="1">
    <location>
        <begin position="134"/>
        <end position="156"/>
    </location>
</feature>